<evidence type="ECO:0000313" key="2">
    <source>
        <dbReference type="EMBL" id="ADD67907.1"/>
    </source>
</evidence>
<evidence type="ECO:0000259" key="1">
    <source>
        <dbReference type="PROSITE" id="PS51918"/>
    </source>
</evidence>
<organism evidence="2 3">
    <name type="scientific">Denitrovibrio acetiphilus (strain DSM 12809 / NBRC 114555 / N2460)</name>
    <dbReference type="NCBI Taxonomy" id="522772"/>
    <lineage>
        <taxon>Bacteria</taxon>
        <taxon>Pseudomonadati</taxon>
        <taxon>Deferribacterota</taxon>
        <taxon>Deferribacteres</taxon>
        <taxon>Deferribacterales</taxon>
        <taxon>Geovibrionaceae</taxon>
        <taxon>Denitrovibrio</taxon>
    </lineage>
</organism>
<dbReference type="SMART" id="SM00729">
    <property type="entry name" value="Elp3"/>
    <property type="match status" value="1"/>
</dbReference>
<dbReference type="EMBL" id="CP001968">
    <property type="protein sequence ID" value="ADD67907.1"/>
    <property type="molecule type" value="Genomic_DNA"/>
</dbReference>
<evidence type="ECO:0000313" key="3">
    <source>
        <dbReference type="Proteomes" id="UP000002012"/>
    </source>
</evidence>
<dbReference type="NCBIfam" id="NF006385">
    <property type="entry name" value="PRK08629.1"/>
    <property type="match status" value="1"/>
</dbReference>
<dbReference type="GO" id="GO:0051539">
    <property type="term" value="F:4 iron, 4 sulfur cluster binding"/>
    <property type="evidence" value="ECO:0007669"/>
    <property type="project" value="TreeGrafter"/>
</dbReference>
<protein>
    <submittedName>
        <fullName evidence="2">Coproporphyrinogen dehydrogenase</fullName>
        <ecNumber evidence="2">1.3.98.3</ecNumber>
    </submittedName>
</protein>
<dbReference type="SFLD" id="SFLDG01065">
    <property type="entry name" value="anaerobic_coproporphyrinogen-I"/>
    <property type="match status" value="1"/>
</dbReference>
<dbReference type="InterPro" id="IPR006638">
    <property type="entry name" value="Elp3/MiaA/NifB-like_rSAM"/>
</dbReference>
<dbReference type="SFLD" id="SFLDS00029">
    <property type="entry name" value="Radical_SAM"/>
    <property type="match status" value="1"/>
</dbReference>
<dbReference type="Proteomes" id="UP000002012">
    <property type="component" value="Chromosome"/>
</dbReference>
<dbReference type="RefSeq" id="WP_013010429.1">
    <property type="nucleotide sequence ID" value="NC_013943.1"/>
</dbReference>
<feature type="domain" description="Radical SAM core" evidence="1">
    <location>
        <begin position="60"/>
        <end position="285"/>
    </location>
</feature>
<dbReference type="PANTHER" id="PTHR13932:SF5">
    <property type="entry name" value="RADICAL S-ADENOSYL METHIONINE DOMAIN-CONTAINING PROTEIN 1, MITOCHONDRIAL"/>
    <property type="match status" value="1"/>
</dbReference>
<dbReference type="STRING" id="522772.Dacet_1135"/>
<dbReference type="OrthoDB" id="9808022at2"/>
<reference evidence="2 3" key="1">
    <citation type="journal article" date="2010" name="Stand. Genomic Sci.">
        <title>Complete genome sequence of Denitrovibrio acetiphilus type strain (N2460).</title>
        <authorList>
            <person name="Kiss H."/>
            <person name="Lang E."/>
            <person name="Lapidus A."/>
            <person name="Copeland A."/>
            <person name="Nolan M."/>
            <person name="Glavina Del Rio T."/>
            <person name="Chen F."/>
            <person name="Lucas S."/>
            <person name="Tice H."/>
            <person name="Cheng J.F."/>
            <person name="Han C."/>
            <person name="Goodwin L."/>
            <person name="Pitluck S."/>
            <person name="Liolios K."/>
            <person name="Pati A."/>
            <person name="Ivanova N."/>
            <person name="Mavromatis K."/>
            <person name="Chen A."/>
            <person name="Palaniappan K."/>
            <person name="Land M."/>
            <person name="Hauser L."/>
            <person name="Chang Y.J."/>
            <person name="Jeffries C.D."/>
            <person name="Detter J.C."/>
            <person name="Brettin T."/>
            <person name="Spring S."/>
            <person name="Rohde M."/>
            <person name="Goker M."/>
            <person name="Woyke T."/>
            <person name="Bristow J."/>
            <person name="Eisen J.A."/>
            <person name="Markowitz V."/>
            <person name="Hugenholtz P."/>
            <person name="Kyrpides N.C."/>
            <person name="Klenk H.P."/>
        </authorList>
    </citation>
    <scope>NUCLEOTIDE SEQUENCE [LARGE SCALE GENOMIC DNA]</scope>
    <source>
        <strain evidence="3">DSM 12809 / NBRC 114555 / N2460</strain>
    </source>
</reference>
<dbReference type="GO" id="GO:0051989">
    <property type="term" value="F:coproporphyrinogen dehydrogenase activity"/>
    <property type="evidence" value="ECO:0007669"/>
    <property type="project" value="UniProtKB-EC"/>
</dbReference>
<dbReference type="HOGENOM" id="CLU_027579_3_1_0"/>
<keyword evidence="3" id="KW-1185">Reference proteome</keyword>
<dbReference type="GO" id="GO:0006779">
    <property type="term" value="P:porphyrin-containing compound biosynthetic process"/>
    <property type="evidence" value="ECO:0007669"/>
    <property type="project" value="TreeGrafter"/>
</dbReference>
<keyword evidence="2" id="KW-0560">Oxidoreductase</keyword>
<dbReference type="GO" id="GO:0005737">
    <property type="term" value="C:cytoplasm"/>
    <property type="evidence" value="ECO:0007669"/>
    <property type="project" value="TreeGrafter"/>
</dbReference>
<dbReference type="Gene3D" id="3.80.30.20">
    <property type="entry name" value="tm_1862 like domain"/>
    <property type="match status" value="1"/>
</dbReference>
<accession>D4H7A8</accession>
<dbReference type="AlphaFoldDB" id="D4H7A8"/>
<gene>
    <name evidence="2" type="ordered locus">Dacet_1135</name>
</gene>
<dbReference type="InterPro" id="IPR023404">
    <property type="entry name" value="rSAM_horseshoe"/>
</dbReference>
<sequence>MSGFPKERSFLSGVHNTSNENSIERIQWDVTAKLARAVMKQAVRYYLRFSEDNIKTLPAPDFTKDYLLYIHIPFCATLCPYCSFHRFKIHEETARKYFLLLREEMRMTADLGYNFTSAYFGGGTTSILPDELAKTIELARELFDIKEISCETDPNHIDDASMKHTVGRIDRLSVGVQSFNDMHLESIGRLEKFGSGEKQFEKISNILKEFSVVNIDMIYNFPSQTEAELITDIKTVRKLSPQQVTFYPLMYAPFAGEKLKKLLGKSEHKTEAEFYKIILKRMTSPYIQKTSWNFAINEEQFIDEYVVEHSEYVGLGSGAFSFLNNTLYANSFSLKRYAEKIRNGRSSVSKSVSFSKHSISQYRMMVEMFGLSGRPAHRPLLEYTALKSLGAVSRTGSETVITPKGRFILSTMMKGFYNGMDYIRETMRKDLTREDEYIK</sequence>
<dbReference type="SUPFAM" id="SSF102114">
    <property type="entry name" value="Radical SAM enzymes"/>
    <property type="match status" value="1"/>
</dbReference>
<dbReference type="EC" id="1.3.98.3" evidence="2"/>
<dbReference type="KEGG" id="dap:Dacet_1135"/>
<dbReference type="PaxDb" id="522772-Dacet_1135"/>
<dbReference type="Pfam" id="PF04055">
    <property type="entry name" value="Radical_SAM"/>
    <property type="match status" value="1"/>
</dbReference>
<name>D4H7A8_DENA2</name>
<dbReference type="InterPro" id="IPR034505">
    <property type="entry name" value="Coproporphyrinogen-III_oxidase"/>
</dbReference>
<dbReference type="InParanoid" id="D4H7A8"/>
<dbReference type="eggNOG" id="COG0635">
    <property type="taxonomic scope" value="Bacteria"/>
</dbReference>
<dbReference type="InterPro" id="IPR007197">
    <property type="entry name" value="rSAM"/>
</dbReference>
<dbReference type="InterPro" id="IPR058240">
    <property type="entry name" value="rSAM_sf"/>
</dbReference>
<dbReference type="PROSITE" id="PS51918">
    <property type="entry name" value="RADICAL_SAM"/>
    <property type="match status" value="1"/>
</dbReference>
<proteinExistence type="predicted"/>
<dbReference type="PANTHER" id="PTHR13932">
    <property type="entry name" value="COPROPORPHYRINIGEN III OXIDASE"/>
    <property type="match status" value="1"/>
</dbReference>